<keyword evidence="2" id="KW-0378">Hydrolase</keyword>
<dbReference type="Proteomes" id="UP001139485">
    <property type="component" value="Unassembled WGS sequence"/>
</dbReference>
<dbReference type="GO" id="GO:0016787">
    <property type="term" value="F:hydrolase activity"/>
    <property type="evidence" value="ECO:0007669"/>
    <property type="project" value="UniProtKB-KW"/>
</dbReference>
<dbReference type="SUPFAM" id="SSF53474">
    <property type="entry name" value="alpha/beta-Hydrolases"/>
    <property type="match status" value="1"/>
</dbReference>
<dbReference type="Pfam" id="PF01738">
    <property type="entry name" value="DLH"/>
    <property type="match status" value="1"/>
</dbReference>
<gene>
    <name evidence="2" type="ORF">M8330_09310</name>
</gene>
<dbReference type="InterPro" id="IPR002925">
    <property type="entry name" value="Dienelactn_hydro"/>
</dbReference>
<dbReference type="InterPro" id="IPR029058">
    <property type="entry name" value="AB_hydrolase_fold"/>
</dbReference>
<evidence type="ECO:0000313" key="3">
    <source>
        <dbReference type="Proteomes" id="UP001139485"/>
    </source>
</evidence>
<dbReference type="AlphaFoldDB" id="A0A9X2D815"/>
<dbReference type="InterPro" id="IPR051049">
    <property type="entry name" value="Dienelactone_hydrolase-like"/>
</dbReference>
<feature type="domain" description="Dienelactone hydrolase" evidence="1">
    <location>
        <begin position="4"/>
        <end position="189"/>
    </location>
</feature>
<accession>A0A9X2D815</accession>
<dbReference type="PANTHER" id="PTHR46623">
    <property type="entry name" value="CARBOXYMETHYLENEBUTENOLIDASE-RELATED"/>
    <property type="match status" value="1"/>
</dbReference>
<protein>
    <submittedName>
        <fullName evidence="2">Dienelactone hydrolase family protein</fullName>
    </submittedName>
</protein>
<proteinExistence type="predicted"/>
<dbReference type="Gene3D" id="3.40.50.1820">
    <property type="entry name" value="alpha/beta hydrolase"/>
    <property type="match status" value="1"/>
</dbReference>
<organism evidence="2 3">
    <name type="scientific">Nocardioides bruguierae</name>
    <dbReference type="NCBI Taxonomy" id="2945102"/>
    <lineage>
        <taxon>Bacteria</taxon>
        <taxon>Bacillati</taxon>
        <taxon>Actinomycetota</taxon>
        <taxon>Actinomycetes</taxon>
        <taxon>Propionibacteriales</taxon>
        <taxon>Nocardioidaceae</taxon>
        <taxon>Nocardioides</taxon>
    </lineage>
</organism>
<evidence type="ECO:0000259" key="1">
    <source>
        <dbReference type="Pfam" id="PF01738"/>
    </source>
</evidence>
<dbReference type="RefSeq" id="WP_250827097.1">
    <property type="nucleotide sequence ID" value="NZ_JAMOIL010000010.1"/>
</dbReference>
<evidence type="ECO:0000313" key="2">
    <source>
        <dbReference type="EMBL" id="MCM0620492.1"/>
    </source>
</evidence>
<reference evidence="2" key="1">
    <citation type="submission" date="2022-05" db="EMBL/GenBank/DDBJ databases">
        <authorList>
            <person name="Tuo L."/>
        </authorList>
    </citation>
    <scope>NUCLEOTIDE SEQUENCE</scope>
    <source>
        <strain evidence="2">BSK12Z-4</strain>
    </source>
</reference>
<sequence length="190" mass="20172">MAEILLLHHVCGLTEGMEVLAGRMRAAGHTVHAPDLFGGATFRTVDEGVAFVNTLGDDVLTSRVDEAASALPADIVYAGVSLGVMSAQRLLGARPGARGALLYEAFISPEWAGPWPDGLPAQVHGMEQDPFFGLEGDLAAAREVSAQHPEVEVFTYPGSVHLFSDASLDSYAPDATELLLERSLAFLERV</sequence>
<dbReference type="EMBL" id="JAMOIL010000010">
    <property type="protein sequence ID" value="MCM0620492.1"/>
    <property type="molecule type" value="Genomic_DNA"/>
</dbReference>
<keyword evidence="3" id="KW-1185">Reference proteome</keyword>
<dbReference type="PANTHER" id="PTHR46623:SF6">
    <property type="entry name" value="ALPHA_BETA-HYDROLASES SUPERFAMILY PROTEIN"/>
    <property type="match status" value="1"/>
</dbReference>
<comment type="caution">
    <text evidence="2">The sequence shown here is derived from an EMBL/GenBank/DDBJ whole genome shotgun (WGS) entry which is preliminary data.</text>
</comment>
<name>A0A9X2D815_9ACTN</name>